<dbReference type="UniPathway" id="UPA00094"/>
<feature type="domain" description="Lipoyl-binding" evidence="10">
    <location>
        <begin position="94"/>
        <end position="178"/>
    </location>
</feature>
<dbReference type="SUPFAM" id="SSF51230">
    <property type="entry name" value="Single hybrid motif"/>
    <property type="match status" value="1"/>
</dbReference>
<keyword evidence="7 8" id="KW-0092">Biotin</keyword>
<organism evidence="11 12">
    <name type="scientific">Pseudonocardia thermophila</name>
    <dbReference type="NCBI Taxonomy" id="1848"/>
    <lineage>
        <taxon>Bacteria</taxon>
        <taxon>Bacillati</taxon>
        <taxon>Actinomycetota</taxon>
        <taxon>Actinomycetes</taxon>
        <taxon>Pseudonocardiales</taxon>
        <taxon>Pseudonocardiaceae</taxon>
        <taxon>Pseudonocardia</taxon>
    </lineage>
</organism>
<dbReference type="STRING" id="1848.SAMN05443637_12835"/>
<gene>
    <name evidence="11" type="ORF">SAMN05443637_12835</name>
</gene>
<reference evidence="11 12" key="1">
    <citation type="submission" date="2016-11" db="EMBL/GenBank/DDBJ databases">
        <authorList>
            <person name="Jaros S."/>
            <person name="Januszkiewicz K."/>
            <person name="Wedrychowicz H."/>
        </authorList>
    </citation>
    <scope>NUCLEOTIDE SEQUENCE [LARGE SCALE GENOMIC DNA]</scope>
    <source>
        <strain evidence="11 12">DSM 43832</strain>
    </source>
</reference>
<evidence type="ECO:0000256" key="6">
    <source>
        <dbReference type="ARBA" id="ARBA00023160"/>
    </source>
</evidence>
<name>A0A1M7AJ65_PSETH</name>
<evidence type="ECO:0000256" key="9">
    <source>
        <dbReference type="SAM" id="MobiDB-lite"/>
    </source>
</evidence>
<dbReference type="PRINTS" id="PR01071">
    <property type="entry name" value="ACOABIOTINCC"/>
</dbReference>
<evidence type="ECO:0000256" key="4">
    <source>
        <dbReference type="ARBA" id="ARBA00022832"/>
    </source>
</evidence>
<comment type="pathway">
    <text evidence="1 8">Lipid metabolism; fatty acid biosynthesis.</text>
</comment>
<dbReference type="InterPro" id="IPR011053">
    <property type="entry name" value="Single_hybrid_motif"/>
</dbReference>
<evidence type="ECO:0000256" key="5">
    <source>
        <dbReference type="ARBA" id="ARBA00023098"/>
    </source>
</evidence>
<dbReference type="Pfam" id="PF00364">
    <property type="entry name" value="Biotin_lipoyl"/>
    <property type="match status" value="1"/>
</dbReference>
<dbReference type="PANTHER" id="PTHR45266">
    <property type="entry name" value="OXALOACETATE DECARBOXYLASE ALPHA CHAIN"/>
    <property type="match status" value="1"/>
</dbReference>
<keyword evidence="3 8" id="KW-0444">Lipid biosynthesis</keyword>
<keyword evidence="6 8" id="KW-0275">Fatty acid biosynthesis</keyword>
<evidence type="ECO:0000256" key="2">
    <source>
        <dbReference type="ARBA" id="ARBA00017562"/>
    </source>
</evidence>
<dbReference type="CDD" id="cd06850">
    <property type="entry name" value="biotinyl_domain"/>
    <property type="match status" value="1"/>
</dbReference>
<dbReference type="GO" id="GO:0009317">
    <property type="term" value="C:acetyl-CoA carboxylase complex"/>
    <property type="evidence" value="ECO:0007669"/>
    <property type="project" value="InterPro"/>
</dbReference>
<protein>
    <recommendedName>
        <fullName evidence="2 8">Biotin carboxyl carrier protein of acetyl-CoA carboxylase</fullName>
    </recommendedName>
</protein>
<evidence type="ECO:0000256" key="1">
    <source>
        <dbReference type="ARBA" id="ARBA00005194"/>
    </source>
</evidence>
<evidence type="ECO:0000256" key="8">
    <source>
        <dbReference type="RuleBase" id="RU364072"/>
    </source>
</evidence>
<dbReference type="InterPro" id="IPR000089">
    <property type="entry name" value="Biotin_lipoyl"/>
</dbReference>
<dbReference type="PANTHER" id="PTHR45266:SF3">
    <property type="entry name" value="OXALOACETATE DECARBOXYLASE ALPHA CHAIN"/>
    <property type="match status" value="1"/>
</dbReference>
<dbReference type="InterPro" id="IPR001249">
    <property type="entry name" value="AcCoA_biotinCC"/>
</dbReference>
<dbReference type="AlphaFoldDB" id="A0A1M7AJ65"/>
<proteinExistence type="predicted"/>
<dbReference type="RefSeq" id="WP_073460276.1">
    <property type="nucleotide sequence ID" value="NZ_CALGVN010000031.1"/>
</dbReference>
<dbReference type="InterPro" id="IPR050709">
    <property type="entry name" value="Biotin_Carboxyl_Carrier/Decarb"/>
</dbReference>
<dbReference type="PROSITE" id="PS00188">
    <property type="entry name" value="BIOTIN"/>
    <property type="match status" value="1"/>
</dbReference>
<sequence length="182" mass="18880">MSTIGEPPVPGSVLLREVQEILRTFRDSQWTGMTVNVHGMRIAVGKHGPPAGARPPAAEATPAATAVAEQPAPRTAEPAAQVPAQPTPPAPASGVELDLTGCVAATSPAVGAFWVAPAPGQPPFVQVGDVVEKDQQLAIVEVMKLMNPVLAPVAGTIVQVCAANSEFVEFDQPLFWIRPNDG</sequence>
<dbReference type="Gene3D" id="2.40.50.100">
    <property type="match status" value="1"/>
</dbReference>
<dbReference type="PROSITE" id="PS50968">
    <property type="entry name" value="BIOTINYL_LIPOYL"/>
    <property type="match status" value="1"/>
</dbReference>
<feature type="region of interest" description="Disordered" evidence="9">
    <location>
        <begin position="46"/>
        <end position="93"/>
    </location>
</feature>
<dbReference type="EMBL" id="FRAP01000028">
    <property type="protein sequence ID" value="SHL42687.1"/>
    <property type="molecule type" value="Genomic_DNA"/>
</dbReference>
<evidence type="ECO:0000256" key="7">
    <source>
        <dbReference type="ARBA" id="ARBA00023267"/>
    </source>
</evidence>
<dbReference type="GO" id="GO:0003989">
    <property type="term" value="F:acetyl-CoA carboxylase activity"/>
    <property type="evidence" value="ECO:0007669"/>
    <property type="project" value="InterPro"/>
</dbReference>
<keyword evidence="12" id="KW-1185">Reference proteome</keyword>
<dbReference type="InterPro" id="IPR001882">
    <property type="entry name" value="Biotin_BS"/>
</dbReference>
<evidence type="ECO:0000313" key="12">
    <source>
        <dbReference type="Proteomes" id="UP000184363"/>
    </source>
</evidence>
<keyword evidence="4 8" id="KW-0276">Fatty acid metabolism</keyword>
<dbReference type="Proteomes" id="UP000184363">
    <property type="component" value="Unassembled WGS sequence"/>
</dbReference>
<feature type="compositionally biased region" description="Low complexity" evidence="9">
    <location>
        <begin position="48"/>
        <end position="84"/>
    </location>
</feature>
<evidence type="ECO:0000313" key="11">
    <source>
        <dbReference type="EMBL" id="SHL42687.1"/>
    </source>
</evidence>
<comment type="function">
    <text evidence="8">This protein is a component of the acetyl coenzyme A carboxylase complex; first, biotin carboxylase catalyzes the carboxylation of the carrier protein and then the transcarboxylase transfers the carboxyl group to form malonyl-CoA.</text>
</comment>
<accession>A0A1M7AJ65</accession>
<evidence type="ECO:0000256" key="3">
    <source>
        <dbReference type="ARBA" id="ARBA00022516"/>
    </source>
</evidence>
<dbReference type="GO" id="GO:0006633">
    <property type="term" value="P:fatty acid biosynthetic process"/>
    <property type="evidence" value="ECO:0007669"/>
    <property type="project" value="UniProtKB-UniPathway"/>
</dbReference>
<evidence type="ECO:0000259" key="10">
    <source>
        <dbReference type="PROSITE" id="PS50968"/>
    </source>
</evidence>
<keyword evidence="5 8" id="KW-0443">Lipid metabolism</keyword>